<dbReference type="AlphaFoldDB" id="A0A5M4FEI2"/>
<evidence type="ECO:0000313" key="4">
    <source>
        <dbReference type="Proteomes" id="UP000380867"/>
    </source>
</evidence>
<protein>
    <submittedName>
        <fullName evidence="3">Dihydrodipicolinate synthase family protein</fullName>
    </submittedName>
</protein>
<dbReference type="Gene3D" id="3.20.20.70">
    <property type="entry name" value="Aldolase class I"/>
    <property type="match status" value="1"/>
</dbReference>
<evidence type="ECO:0000256" key="1">
    <source>
        <dbReference type="ARBA" id="ARBA00023239"/>
    </source>
</evidence>
<reference evidence="3" key="1">
    <citation type="submission" date="2019-09" db="EMBL/GenBank/DDBJ databases">
        <authorList>
            <person name="Li J."/>
        </authorList>
    </citation>
    <scope>NUCLEOTIDE SEQUENCE [LARGE SCALE GENOMIC DNA]</scope>
    <source>
        <strain evidence="3">JCM 14732</strain>
    </source>
</reference>
<dbReference type="InterPro" id="IPR013785">
    <property type="entry name" value="Aldolase_TIM"/>
</dbReference>
<name>A0A5M4FEI2_9ACTN</name>
<dbReference type="SUPFAM" id="SSF51569">
    <property type="entry name" value="Aldolase"/>
    <property type="match status" value="1"/>
</dbReference>
<comment type="similarity">
    <text evidence="2">Belongs to the DapA family.</text>
</comment>
<comment type="caution">
    <text evidence="3">The sequence shown here is derived from an EMBL/GenBank/DDBJ whole genome shotgun (WGS) entry which is preliminary data.</text>
</comment>
<dbReference type="RefSeq" id="WP_149689202.1">
    <property type="nucleotide sequence ID" value="NZ_SDPQ02000002.1"/>
</dbReference>
<keyword evidence="1 2" id="KW-0456">Lyase</keyword>
<organism evidence="3 4">
    <name type="scientific">Aeromicrobium ginsengisoli</name>
    <dbReference type="NCBI Taxonomy" id="363867"/>
    <lineage>
        <taxon>Bacteria</taxon>
        <taxon>Bacillati</taxon>
        <taxon>Actinomycetota</taxon>
        <taxon>Actinomycetes</taxon>
        <taxon>Propionibacteriales</taxon>
        <taxon>Nocardioidaceae</taxon>
        <taxon>Aeromicrobium</taxon>
    </lineage>
</organism>
<sequence length="313" mass="33850">MSKFLHGLIPAALTPFDADGNIHRADLRKHLEYLVQTDGVTGVTVNGHAGEVSSLTRDEQSLILREARSVLGPGQRLVAGVYAHSTREAVDIALGAKADGADVLLVFPPEVWEFGVADDPRLAIEYYRAIAESADLPMIAFVYPTYSALHLAPSVIMQLCEQIPNIVAVKDWSNDMVRYETTLRGLREQHPEVSMLSSYSRSLLGSVSLGADGILSGHASLIPEIQAGLIAAIAERDAGASAELAHDLFELTTTFYAEPIADGFTRMKFASVLLGRITTDRVREPLLPLSADAKAAVERTLPTLRKHARDQGA</sequence>
<dbReference type="PANTHER" id="PTHR12128:SF38">
    <property type="entry name" value="DIHYDRODIPICOLINATE SYNTHETASE FAMILY PROTEIN (AFU_ORTHOLOGUE AFUA_6G00110)"/>
    <property type="match status" value="1"/>
</dbReference>
<dbReference type="Pfam" id="PF00701">
    <property type="entry name" value="DHDPS"/>
    <property type="match status" value="1"/>
</dbReference>
<dbReference type="GO" id="GO:0008840">
    <property type="term" value="F:4-hydroxy-tetrahydrodipicolinate synthase activity"/>
    <property type="evidence" value="ECO:0007669"/>
    <property type="project" value="TreeGrafter"/>
</dbReference>
<accession>A0A5M4FEI2</accession>
<dbReference type="OrthoDB" id="3175637at2"/>
<dbReference type="Proteomes" id="UP000380867">
    <property type="component" value="Unassembled WGS sequence"/>
</dbReference>
<dbReference type="CDD" id="cd00408">
    <property type="entry name" value="DHDPS-like"/>
    <property type="match status" value="1"/>
</dbReference>
<dbReference type="EMBL" id="SDPQ02000002">
    <property type="protein sequence ID" value="KAA1397757.1"/>
    <property type="molecule type" value="Genomic_DNA"/>
</dbReference>
<dbReference type="SMART" id="SM01130">
    <property type="entry name" value="DHDPS"/>
    <property type="match status" value="1"/>
</dbReference>
<evidence type="ECO:0000313" key="3">
    <source>
        <dbReference type="EMBL" id="KAA1397757.1"/>
    </source>
</evidence>
<proteinExistence type="inferred from homology"/>
<dbReference type="PRINTS" id="PR00146">
    <property type="entry name" value="DHPICSNTHASE"/>
</dbReference>
<keyword evidence="4" id="KW-1185">Reference proteome</keyword>
<dbReference type="InterPro" id="IPR002220">
    <property type="entry name" value="DapA-like"/>
</dbReference>
<evidence type="ECO:0000256" key="2">
    <source>
        <dbReference type="PIRNR" id="PIRNR001365"/>
    </source>
</evidence>
<dbReference type="PANTHER" id="PTHR12128">
    <property type="entry name" value="DIHYDRODIPICOLINATE SYNTHASE"/>
    <property type="match status" value="1"/>
</dbReference>
<gene>
    <name evidence="3" type="ORF">ESP70_010435</name>
</gene>
<dbReference type="PIRSF" id="PIRSF001365">
    <property type="entry name" value="DHDPS"/>
    <property type="match status" value="1"/>
</dbReference>